<dbReference type="AlphaFoldDB" id="C1DMX6"/>
<dbReference type="EnsemblBacteria" id="ACO77156">
    <property type="protein sequence ID" value="ACO77156"/>
    <property type="gene ID" value="Avin_09170"/>
</dbReference>
<name>C1DMX6_AZOVD</name>
<dbReference type="Proteomes" id="UP000002424">
    <property type="component" value="Chromosome"/>
</dbReference>
<keyword evidence="3" id="KW-1185">Reference proteome</keyword>
<gene>
    <name evidence="2" type="ordered locus">Avin_09170</name>
</gene>
<feature type="region of interest" description="Disordered" evidence="1">
    <location>
        <begin position="1"/>
        <end position="26"/>
    </location>
</feature>
<organism evidence="2 3">
    <name type="scientific">Azotobacter vinelandii (strain DJ / ATCC BAA-1303)</name>
    <dbReference type="NCBI Taxonomy" id="322710"/>
    <lineage>
        <taxon>Bacteria</taxon>
        <taxon>Pseudomonadati</taxon>
        <taxon>Pseudomonadota</taxon>
        <taxon>Gammaproteobacteria</taxon>
        <taxon>Pseudomonadales</taxon>
        <taxon>Pseudomonadaceae</taxon>
        <taxon>Azotobacter</taxon>
    </lineage>
</organism>
<dbReference type="EMBL" id="CP001157">
    <property type="protein sequence ID" value="ACO77156.1"/>
    <property type="molecule type" value="Genomic_DNA"/>
</dbReference>
<reference evidence="2 3" key="1">
    <citation type="journal article" date="2009" name="J. Bacteriol.">
        <title>Genome sequence of Azotobacter vinelandii, an obligate aerobe specialized to support diverse anaerobic metabolic processes.</title>
        <authorList>
            <person name="Setubal J.C."/>
            <person name="dos Santos P."/>
            <person name="Goldman B.S."/>
            <person name="Ertesvag H."/>
            <person name="Espin G."/>
            <person name="Rubio L.M."/>
            <person name="Valla S."/>
            <person name="Almeida N.F."/>
            <person name="Balasubramanian D."/>
            <person name="Cromes L."/>
            <person name="Curatti L."/>
            <person name="Du Z."/>
            <person name="Godsy E."/>
            <person name="Goodner B."/>
            <person name="Hellner-Burris K."/>
            <person name="Hernandez J.A."/>
            <person name="Houmiel K."/>
            <person name="Imperial J."/>
            <person name="Kennedy C."/>
            <person name="Larson T.J."/>
            <person name="Latreille P."/>
            <person name="Ligon L.S."/>
            <person name="Lu J."/>
            <person name="Maerk M."/>
            <person name="Miller N.M."/>
            <person name="Norton S."/>
            <person name="O'Carroll I.P."/>
            <person name="Paulsen I."/>
            <person name="Raulfs E.C."/>
            <person name="Roemer R."/>
            <person name="Rosser J."/>
            <person name="Segura D."/>
            <person name="Slater S."/>
            <person name="Stricklin S.L."/>
            <person name="Studholme D.J."/>
            <person name="Sun J."/>
            <person name="Viana C.J."/>
            <person name="Wallin E."/>
            <person name="Wang B."/>
            <person name="Wheeler C."/>
            <person name="Zhu H."/>
            <person name="Dean D.R."/>
            <person name="Dixon R."/>
            <person name="Wood D."/>
        </authorList>
    </citation>
    <scope>NUCLEOTIDE SEQUENCE [LARGE SCALE GENOMIC DNA]</scope>
    <source>
        <strain evidence="3">DJ / ATCC BAA-1303</strain>
    </source>
</reference>
<dbReference type="KEGG" id="avn:Avin_09170"/>
<feature type="compositionally biased region" description="Basic and acidic residues" evidence="1">
    <location>
        <begin position="8"/>
        <end position="18"/>
    </location>
</feature>
<dbReference type="HOGENOM" id="CLU_3416575_0_0_6"/>
<protein>
    <submittedName>
        <fullName evidence="2">Uncharacterized protein</fullName>
    </submittedName>
</protein>
<evidence type="ECO:0000256" key="1">
    <source>
        <dbReference type="SAM" id="MobiDB-lite"/>
    </source>
</evidence>
<sequence length="26" mass="2973">MKLAANKNKKDFRHDPAAFHRATAHP</sequence>
<evidence type="ECO:0000313" key="3">
    <source>
        <dbReference type="Proteomes" id="UP000002424"/>
    </source>
</evidence>
<evidence type="ECO:0000313" key="2">
    <source>
        <dbReference type="EMBL" id="ACO77156.1"/>
    </source>
</evidence>
<proteinExistence type="predicted"/>
<accession>C1DMX6</accession>